<name>A0ABY2DMU8_9ACTN</name>
<evidence type="ECO:0000313" key="1">
    <source>
        <dbReference type="EMBL" id="TDC02660.1"/>
    </source>
</evidence>
<gene>
    <name evidence="1" type="ORF">E1091_00215</name>
</gene>
<dbReference type="Proteomes" id="UP000295626">
    <property type="component" value="Unassembled WGS sequence"/>
</dbReference>
<dbReference type="EMBL" id="SMKE01000002">
    <property type="protein sequence ID" value="TDC02660.1"/>
    <property type="molecule type" value="Genomic_DNA"/>
</dbReference>
<sequence>MQITVALVRAELERVAAERPDHRDGRAANRQPCRYLTGGEPSCLVALVLHRLGVSVGVLRALDHEVGRRGAGVRINESRHPALRRVEPAALALLAYVQRMQDSGHTWGQAVEDALSEKRRYGRFARPWMTPSA</sequence>
<reference evidence="1 2" key="1">
    <citation type="submission" date="2019-02" db="EMBL/GenBank/DDBJ databases">
        <title>Draft genome sequences of novel Actinobacteria.</title>
        <authorList>
            <person name="Sahin N."/>
            <person name="Ay H."/>
            <person name="Saygin H."/>
        </authorList>
    </citation>
    <scope>NUCLEOTIDE SEQUENCE [LARGE SCALE GENOMIC DNA]</scope>
    <source>
        <strain evidence="1 2">JCM 30529</strain>
    </source>
</reference>
<comment type="caution">
    <text evidence="1">The sequence shown here is derived from an EMBL/GenBank/DDBJ whole genome shotgun (WGS) entry which is preliminary data.</text>
</comment>
<keyword evidence="2" id="KW-1185">Reference proteome</keyword>
<evidence type="ECO:0000313" key="2">
    <source>
        <dbReference type="Proteomes" id="UP000295626"/>
    </source>
</evidence>
<protein>
    <submittedName>
        <fullName evidence="1">Uncharacterized protein</fullName>
    </submittedName>
</protein>
<proteinExistence type="predicted"/>
<organism evidence="1 2">
    <name type="scientific">Micromonospora fluostatini</name>
    <dbReference type="NCBI Taxonomy" id="1629071"/>
    <lineage>
        <taxon>Bacteria</taxon>
        <taxon>Bacillati</taxon>
        <taxon>Actinomycetota</taxon>
        <taxon>Actinomycetes</taxon>
        <taxon>Micromonosporales</taxon>
        <taxon>Micromonosporaceae</taxon>
        <taxon>Micromonospora</taxon>
    </lineage>
</organism>
<accession>A0ABY2DMU8</accession>